<feature type="non-terminal residue" evidence="1">
    <location>
        <position position="238"/>
    </location>
</feature>
<dbReference type="EMBL" id="CAJVPU010027687">
    <property type="protein sequence ID" value="CAG8704498.1"/>
    <property type="molecule type" value="Genomic_DNA"/>
</dbReference>
<dbReference type="Proteomes" id="UP000789702">
    <property type="component" value="Unassembled WGS sequence"/>
</dbReference>
<evidence type="ECO:0000313" key="2">
    <source>
        <dbReference type="Proteomes" id="UP000789702"/>
    </source>
</evidence>
<name>A0ACA9PEK8_9GLOM</name>
<sequence>SVGTYPNTNLKGSVQRQISEELKRVNNTPSLVADIKTYDDGSILVHIIRNDSAQLTDNCLKIRGIKIDPNLNLHPVNYCLLNSDNTEYKINRLNNIVTYLKDNNTSILRNIINPTSIYPLQKPFILVTYVKTTNSSNLTTYEEWADVIDWDGNSRSTTFLGVWINSTIQLNINKKLGFLRFASDQTYWSDDSGNLTQMKKTDDITYYRYSDSPITIISTVDNGYIVVAVFNNILESNN</sequence>
<accession>A0ACA9PEK8</accession>
<proteinExistence type="predicted"/>
<gene>
    <name evidence="1" type="ORF">DHETER_LOCUS11925</name>
</gene>
<evidence type="ECO:0000313" key="1">
    <source>
        <dbReference type="EMBL" id="CAG8704498.1"/>
    </source>
</evidence>
<reference evidence="1" key="1">
    <citation type="submission" date="2021-06" db="EMBL/GenBank/DDBJ databases">
        <authorList>
            <person name="Kallberg Y."/>
            <person name="Tangrot J."/>
            <person name="Rosling A."/>
        </authorList>
    </citation>
    <scope>NUCLEOTIDE SEQUENCE</scope>
    <source>
        <strain evidence="1">IL203A</strain>
    </source>
</reference>
<feature type="non-terminal residue" evidence="1">
    <location>
        <position position="1"/>
    </location>
</feature>
<keyword evidence="2" id="KW-1185">Reference proteome</keyword>
<organism evidence="1 2">
    <name type="scientific">Dentiscutata heterogama</name>
    <dbReference type="NCBI Taxonomy" id="1316150"/>
    <lineage>
        <taxon>Eukaryota</taxon>
        <taxon>Fungi</taxon>
        <taxon>Fungi incertae sedis</taxon>
        <taxon>Mucoromycota</taxon>
        <taxon>Glomeromycotina</taxon>
        <taxon>Glomeromycetes</taxon>
        <taxon>Diversisporales</taxon>
        <taxon>Gigasporaceae</taxon>
        <taxon>Dentiscutata</taxon>
    </lineage>
</organism>
<comment type="caution">
    <text evidence="1">The sequence shown here is derived from an EMBL/GenBank/DDBJ whole genome shotgun (WGS) entry which is preliminary data.</text>
</comment>
<protein>
    <submittedName>
        <fullName evidence="1">13713_t:CDS:1</fullName>
    </submittedName>
</protein>